<dbReference type="CDD" id="cd04678">
    <property type="entry name" value="NUDIX_MTH2_Nudt15"/>
    <property type="match status" value="1"/>
</dbReference>
<dbReference type="PANTHER" id="PTHR16099:SF5">
    <property type="entry name" value="NUCLEOTIDE TRIPHOSPHATE DIPHOSPHATASE NUDT15"/>
    <property type="match status" value="1"/>
</dbReference>
<evidence type="ECO:0000313" key="4">
    <source>
        <dbReference type="EMBL" id="KAF5834807.1"/>
    </source>
</evidence>
<feature type="domain" description="Nudix hydrolase" evidence="3">
    <location>
        <begin position="4"/>
        <end position="82"/>
    </location>
</feature>
<reference evidence="4" key="1">
    <citation type="submission" date="2017-08" db="EMBL/GenBank/DDBJ databases">
        <authorList>
            <person name="Polle J.E."/>
            <person name="Barry K."/>
            <person name="Cushman J."/>
            <person name="Schmutz J."/>
            <person name="Tran D."/>
            <person name="Hathwaick L.T."/>
            <person name="Yim W.C."/>
            <person name="Jenkins J."/>
            <person name="Mckie-Krisberg Z.M."/>
            <person name="Prochnik S."/>
            <person name="Lindquist E."/>
            <person name="Dockter R.B."/>
            <person name="Adam C."/>
            <person name="Molina H."/>
            <person name="Bunkerborg J."/>
            <person name="Jin E."/>
            <person name="Buchheim M."/>
            <person name="Magnuson J."/>
        </authorList>
    </citation>
    <scope>NUCLEOTIDE SEQUENCE</scope>
    <source>
        <strain evidence="4">CCAP 19/18</strain>
    </source>
</reference>
<protein>
    <submittedName>
        <fullName evidence="4">NUDIX hydrolase domain-like protein</fullName>
    </submittedName>
</protein>
<sequence>MNKLPKVGIGMLIRLQGTNKVLVGKRIGSVGHETWAVPGGHLEFGEEFADCALRETEEETGIKLPHATFCYAVCPKTQFLQC</sequence>
<dbReference type="InterPro" id="IPR020084">
    <property type="entry name" value="NUDIX_hydrolase_CS"/>
</dbReference>
<dbReference type="SUPFAM" id="SSF55811">
    <property type="entry name" value="Nudix"/>
    <property type="match status" value="1"/>
</dbReference>
<dbReference type="PRINTS" id="PR00502">
    <property type="entry name" value="NUDIXFAMILY"/>
</dbReference>
<dbReference type="EMBL" id="MU069737">
    <property type="protein sequence ID" value="KAF5834807.1"/>
    <property type="molecule type" value="Genomic_DNA"/>
</dbReference>
<evidence type="ECO:0000259" key="3">
    <source>
        <dbReference type="PROSITE" id="PS51462"/>
    </source>
</evidence>
<evidence type="ECO:0000256" key="1">
    <source>
        <dbReference type="ARBA" id="ARBA00022801"/>
    </source>
</evidence>
<dbReference type="InterPro" id="IPR000086">
    <property type="entry name" value="NUDIX_hydrolase_dom"/>
</dbReference>
<dbReference type="Pfam" id="PF00293">
    <property type="entry name" value="NUDIX"/>
    <property type="match status" value="1"/>
</dbReference>
<dbReference type="Proteomes" id="UP000815325">
    <property type="component" value="Unassembled WGS sequence"/>
</dbReference>
<gene>
    <name evidence="4" type="ORF">DUNSADRAFT_8391</name>
</gene>
<dbReference type="InterPro" id="IPR020476">
    <property type="entry name" value="Nudix_hydrolase"/>
</dbReference>
<dbReference type="InterPro" id="IPR015797">
    <property type="entry name" value="NUDIX_hydrolase-like_dom_sf"/>
</dbReference>
<name>A0ABQ7GJM3_DUNSA</name>
<keyword evidence="1 2" id="KW-0378">Hydrolase</keyword>
<proteinExistence type="inferred from homology"/>
<evidence type="ECO:0000313" key="5">
    <source>
        <dbReference type="Proteomes" id="UP000815325"/>
    </source>
</evidence>
<accession>A0ABQ7GJM3</accession>
<keyword evidence="5" id="KW-1185">Reference proteome</keyword>
<dbReference type="Gene3D" id="3.90.79.10">
    <property type="entry name" value="Nucleoside Triphosphate Pyrophosphohydrolase"/>
    <property type="match status" value="1"/>
</dbReference>
<evidence type="ECO:0000256" key="2">
    <source>
        <dbReference type="RuleBase" id="RU003476"/>
    </source>
</evidence>
<dbReference type="PROSITE" id="PS51462">
    <property type="entry name" value="NUDIX"/>
    <property type="match status" value="1"/>
</dbReference>
<comment type="similarity">
    <text evidence="2">Belongs to the Nudix hydrolase family.</text>
</comment>
<dbReference type="PROSITE" id="PS00893">
    <property type="entry name" value="NUDIX_BOX"/>
    <property type="match status" value="1"/>
</dbReference>
<organism evidence="4 5">
    <name type="scientific">Dunaliella salina</name>
    <name type="common">Green alga</name>
    <name type="synonym">Protococcus salinus</name>
    <dbReference type="NCBI Taxonomy" id="3046"/>
    <lineage>
        <taxon>Eukaryota</taxon>
        <taxon>Viridiplantae</taxon>
        <taxon>Chlorophyta</taxon>
        <taxon>core chlorophytes</taxon>
        <taxon>Chlorophyceae</taxon>
        <taxon>CS clade</taxon>
        <taxon>Chlamydomonadales</taxon>
        <taxon>Dunaliellaceae</taxon>
        <taxon>Dunaliella</taxon>
    </lineage>
</organism>
<dbReference type="PANTHER" id="PTHR16099">
    <property type="entry name" value="8-OXO-DGTP DIPHOSPHATES NUDT15"/>
    <property type="match status" value="1"/>
</dbReference>
<comment type="caution">
    <text evidence="4">The sequence shown here is derived from an EMBL/GenBank/DDBJ whole genome shotgun (WGS) entry which is preliminary data.</text>
</comment>